<dbReference type="InterPro" id="IPR000943">
    <property type="entry name" value="RNA_pol_sigma70"/>
</dbReference>
<comment type="caution">
    <text evidence="2">The sequence shown here is derived from an EMBL/GenBank/DDBJ whole genome shotgun (WGS) entry which is preliminary data.</text>
</comment>
<dbReference type="EMBL" id="BART01016190">
    <property type="protein sequence ID" value="GAG78612.1"/>
    <property type="molecule type" value="Genomic_DNA"/>
</dbReference>
<dbReference type="InterPro" id="IPR013324">
    <property type="entry name" value="RNA_pol_sigma_r3/r4-like"/>
</dbReference>
<dbReference type="SUPFAM" id="SSF88659">
    <property type="entry name" value="Sigma3 and sigma4 domains of RNA polymerase sigma factors"/>
    <property type="match status" value="1"/>
</dbReference>
<gene>
    <name evidence="2" type="ORF">S01H4_31214</name>
</gene>
<proteinExistence type="predicted"/>
<dbReference type="InterPro" id="IPR007630">
    <property type="entry name" value="RNA_pol_sigma70_r4"/>
</dbReference>
<dbReference type="AlphaFoldDB" id="X1BBL1"/>
<evidence type="ECO:0000313" key="2">
    <source>
        <dbReference type="EMBL" id="GAG78612.1"/>
    </source>
</evidence>
<dbReference type="GO" id="GO:0003700">
    <property type="term" value="F:DNA-binding transcription factor activity"/>
    <property type="evidence" value="ECO:0007669"/>
    <property type="project" value="InterPro"/>
</dbReference>
<organism evidence="2">
    <name type="scientific">marine sediment metagenome</name>
    <dbReference type="NCBI Taxonomy" id="412755"/>
    <lineage>
        <taxon>unclassified sequences</taxon>
        <taxon>metagenomes</taxon>
        <taxon>ecological metagenomes</taxon>
    </lineage>
</organism>
<feature type="domain" description="RNA polymerase sigma-70 region 4" evidence="1">
    <location>
        <begin position="59"/>
        <end position="96"/>
    </location>
</feature>
<feature type="non-terminal residue" evidence="2">
    <location>
        <position position="305"/>
    </location>
</feature>
<reference evidence="2" key="1">
    <citation type="journal article" date="2014" name="Front. Microbiol.">
        <title>High frequency of phylogenetically diverse reductive dehalogenase-homologous genes in deep subseafloor sedimentary metagenomes.</title>
        <authorList>
            <person name="Kawai M."/>
            <person name="Futagami T."/>
            <person name="Toyoda A."/>
            <person name="Takaki Y."/>
            <person name="Nishi S."/>
            <person name="Hori S."/>
            <person name="Arai W."/>
            <person name="Tsubouchi T."/>
            <person name="Morono Y."/>
            <person name="Uchiyama I."/>
            <person name="Ito T."/>
            <person name="Fujiyama A."/>
            <person name="Inagaki F."/>
            <person name="Takami H."/>
        </authorList>
    </citation>
    <scope>NUCLEOTIDE SEQUENCE</scope>
    <source>
        <strain evidence="2">Expedition CK06-06</strain>
    </source>
</reference>
<name>X1BBL1_9ZZZZ</name>
<dbReference type="GO" id="GO:0006352">
    <property type="term" value="P:DNA-templated transcription initiation"/>
    <property type="evidence" value="ECO:0007669"/>
    <property type="project" value="InterPro"/>
</dbReference>
<accession>X1BBL1</accession>
<dbReference type="Gene3D" id="1.10.10.10">
    <property type="entry name" value="Winged helix-like DNA-binding domain superfamily/Winged helix DNA-binding domain"/>
    <property type="match status" value="1"/>
</dbReference>
<dbReference type="Pfam" id="PF04545">
    <property type="entry name" value="Sigma70_r4"/>
    <property type="match status" value="1"/>
</dbReference>
<sequence length="305" mass="34603">RSIDELSTALLERKIDPFDLGYVIRCLRDLRKLLEKMPSLTLEGELAEIFASNDHQRNLDVLIMFRGWWDGRQYTLREVGEEFGLTRERVRQICARLIRRYERVSHIAAPVMDSVPEIIEQCVPCTASTIEAELIQHGLTKVNVRLETVLASAELLKRPMKVAIAKIGGRRMVAPPKQLKIIKMIATLAKKESHCHGMATVDAIGQAISKKFPKCGGTALVREILPLFEDFNWLDEQLGWFRADKVRKNGVPIAVDKVLSVAGKVTLKELHEALRRDPRLLPKLPPQHVLLEFVRQMPGVRVKGT</sequence>
<feature type="non-terminal residue" evidence="2">
    <location>
        <position position="1"/>
    </location>
</feature>
<evidence type="ECO:0000259" key="1">
    <source>
        <dbReference type="Pfam" id="PF04545"/>
    </source>
</evidence>
<dbReference type="InterPro" id="IPR036388">
    <property type="entry name" value="WH-like_DNA-bd_sf"/>
</dbReference>
<dbReference type="PRINTS" id="PR00046">
    <property type="entry name" value="SIGMA70FCT"/>
</dbReference>
<protein>
    <recommendedName>
        <fullName evidence="1">RNA polymerase sigma-70 region 4 domain-containing protein</fullName>
    </recommendedName>
</protein>